<dbReference type="InterPro" id="IPR027417">
    <property type="entry name" value="P-loop_NTPase"/>
</dbReference>
<keyword evidence="6 7" id="KW-0472">Membrane</keyword>
<dbReference type="PANTHER" id="PTHR24221">
    <property type="entry name" value="ATP-BINDING CASSETTE SUB-FAMILY B"/>
    <property type="match status" value="1"/>
</dbReference>
<evidence type="ECO:0000256" key="7">
    <source>
        <dbReference type="SAM" id="Phobius"/>
    </source>
</evidence>
<evidence type="ECO:0000259" key="8">
    <source>
        <dbReference type="PROSITE" id="PS50893"/>
    </source>
</evidence>
<feature type="transmembrane region" description="Helical" evidence="7">
    <location>
        <begin position="17"/>
        <end position="41"/>
    </location>
</feature>
<dbReference type="PANTHER" id="PTHR24221:SF590">
    <property type="entry name" value="COMPONENT LINKED WITH THE ASSEMBLY OF CYTOCHROME' TRANSPORT TRANSMEMBRANE ATP-BINDING PROTEIN ABC TRANSPORTER CYDD-RELATED"/>
    <property type="match status" value="1"/>
</dbReference>
<evidence type="ECO:0000256" key="1">
    <source>
        <dbReference type="ARBA" id="ARBA00004651"/>
    </source>
</evidence>
<dbReference type="Pfam" id="PF00664">
    <property type="entry name" value="ABC_membrane"/>
    <property type="match status" value="1"/>
</dbReference>
<dbReference type="Pfam" id="PF00005">
    <property type="entry name" value="ABC_tran"/>
    <property type="match status" value="1"/>
</dbReference>
<dbReference type="InterPro" id="IPR039421">
    <property type="entry name" value="Type_1_exporter"/>
</dbReference>
<dbReference type="SMART" id="SM00382">
    <property type="entry name" value="AAA"/>
    <property type="match status" value="1"/>
</dbReference>
<dbReference type="GO" id="GO:0140359">
    <property type="term" value="F:ABC-type transporter activity"/>
    <property type="evidence" value="ECO:0007669"/>
    <property type="project" value="InterPro"/>
</dbReference>
<feature type="domain" description="ABC transporter" evidence="8">
    <location>
        <begin position="335"/>
        <end position="560"/>
    </location>
</feature>
<dbReference type="GO" id="GO:0005524">
    <property type="term" value="F:ATP binding"/>
    <property type="evidence" value="ECO:0007669"/>
    <property type="project" value="UniProtKB-KW"/>
</dbReference>
<evidence type="ECO:0000256" key="2">
    <source>
        <dbReference type="ARBA" id="ARBA00022692"/>
    </source>
</evidence>
<protein>
    <submittedName>
        <fullName evidence="10">Thiol reductant ABC exporter subunit CydD</fullName>
    </submittedName>
</protein>
<feature type="transmembrane region" description="Helical" evidence="7">
    <location>
        <begin position="61"/>
        <end position="82"/>
    </location>
</feature>
<evidence type="ECO:0000256" key="3">
    <source>
        <dbReference type="ARBA" id="ARBA00022741"/>
    </source>
</evidence>
<evidence type="ECO:0000259" key="9">
    <source>
        <dbReference type="PROSITE" id="PS50929"/>
    </source>
</evidence>
<evidence type="ECO:0000256" key="4">
    <source>
        <dbReference type="ARBA" id="ARBA00022840"/>
    </source>
</evidence>
<dbReference type="CDD" id="cd18584">
    <property type="entry name" value="ABC_6TM_AarD_CydD"/>
    <property type="match status" value="1"/>
</dbReference>
<dbReference type="PROSITE" id="PS50929">
    <property type="entry name" value="ABC_TM1F"/>
    <property type="match status" value="1"/>
</dbReference>
<sequence>MPAVDRRLLRHTRGTRIFLVLSAVTGTAQAALILIQAWLLAGIIADAFLGGLALDRLRAPVLALAATLLGRAVLAWVAEVVAQRCSAAVKSELRMRFLDKIVALGPRWLTGERSGELTTLATRGIDALDDYFARYLPQLVLVGIVPLVVAARMLAADWLSAVIVVVTLPLIPVFMVLVGLTTKAATARHWETIQTLAHHVLDVLAGIGTLKVFGRSRAQVATIRRLADRQRRTTLATLRIAFLSSLVLELVATLSVALVAVSVGLRLVDGRLDLRTALLVLILAPEAYLPLRLLGAHYHASAEGLAAADELFTVIDHAAPPPGELIADPAAAIVLREVTVDGRETNPSTTPALSTHSAPVLDRVSVVIEPGQVTGVVGASGGGKSTLLGLLLGTVRPDAGQVLAGGIDLAQADLDRWRRGVAWMSQDPVLFAGTVADNIQLGTVVADSGRSAREAWVDVRRAARAARVDVPLDLVLGERGAGVSAGQRRRIALARAILRDAPLLLLDEPTESVDPATEQALLESLPGAFAGRTVVLVTHRPALLQLCDRVVHLDRTAVPA</sequence>
<dbReference type="InterPro" id="IPR014216">
    <property type="entry name" value="ABC_transptr_CydD"/>
</dbReference>
<evidence type="ECO:0000256" key="6">
    <source>
        <dbReference type="ARBA" id="ARBA00023136"/>
    </source>
</evidence>
<dbReference type="GO" id="GO:0016887">
    <property type="term" value="F:ATP hydrolysis activity"/>
    <property type="evidence" value="ECO:0007669"/>
    <property type="project" value="InterPro"/>
</dbReference>
<accession>A0A4R0IE41</accession>
<dbReference type="PROSITE" id="PS00211">
    <property type="entry name" value="ABC_TRANSPORTER_1"/>
    <property type="match status" value="1"/>
</dbReference>
<keyword evidence="4" id="KW-0067">ATP-binding</keyword>
<dbReference type="InterPro" id="IPR011527">
    <property type="entry name" value="ABC1_TM_dom"/>
</dbReference>
<dbReference type="InterPro" id="IPR003593">
    <property type="entry name" value="AAA+_ATPase"/>
</dbReference>
<dbReference type="SUPFAM" id="SSF52540">
    <property type="entry name" value="P-loop containing nucleoside triphosphate hydrolases"/>
    <property type="match status" value="1"/>
</dbReference>
<dbReference type="EMBL" id="SJKC01000007">
    <property type="protein sequence ID" value="TCC30747.1"/>
    <property type="molecule type" value="Genomic_DNA"/>
</dbReference>
<dbReference type="NCBIfam" id="TIGR02857">
    <property type="entry name" value="CydD"/>
    <property type="match status" value="1"/>
</dbReference>
<feature type="domain" description="ABC transmembrane type-1" evidence="9">
    <location>
        <begin position="20"/>
        <end position="303"/>
    </location>
</feature>
<dbReference type="InterPro" id="IPR003439">
    <property type="entry name" value="ABC_transporter-like_ATP-bd"/>
</dbReference>
<keyword evidence="2 7" id="KW-0812">Transmembrane</keyword>
<feature type="transmembrane region" description="Helical" evidence="7">
    <location>
        <begin position="135"/>
        <end position="155"/>
    </location>
</feature>
<keyword evidence="5 7" id="KW-1133">Transmembrane helix</keyword>
<organism evidence="10 11">
    <name type="scientific">Kribbella speibonae</name>
    <dbReference type="NCBI Taxonomy" id="1572660"/>
    <lineage>
        <taxon>Bacteria</taxon>
        <taxon>Bacillati</taxon>
        <taxon>Actinomycetota</taxon>
        <taxon>Actinomycetes</taxon>
        <taxon>Propionibacteriales</taxon>
        <taxon>Kribbellaceae</taxon>
        <taxon>Kribbella</taxon>
    </lineage>
</organism>
<evidence type="ECO:0000313" key="11">
    <source>
        <dbReference type="Proteomes" id="UP000294225"/>
    </source>
</evidence>
<dbReference type="CDD" id="cd03228">
    <property type="entry name" value="ABCC_MRP_Like"/>
    <property type="match status" value="1"/>
</dbReference>
<dbReference type="Gene3D" id="3.40.50.300">
    <property type="entry name" value="P-loop containing nucleotide triphosphate hydrolases"/>
    <property type="match status" value="1"/>
</dbReference>
<dbReference type="AlphaFoldDB" id="A0A4R0IE41"/>
<dbReference type="Proteomes" id="UP000294225">
    <property type="component" value="Unassembled WGS sequence"/>
</dbReference>
<reference evidence="10 11" key="1">
    <citation type="submission" date="2019-02" db="EMBL/GenBank/DDBJ databases">
        <title>Kribbella capetownensis sp. nov. and Kribbella speibonae sp. nov., isolated from soil.</title>
        <authorList>
            <person name="Curtis S.M."/>
            <person name="Norton I."/>
            <person name="Everest G.J."/>
            <person name="Meyers P.R."/>
        </authorList>
    </citation>
    <scope>NUCLEOTIDE SEQUENCE [LARGE SCALE GENOMIC DNA]</scope>
    <source>
        <strain evidence="10 11">YM55</strain>
    </source>
</reference>
<dbReference type="InterPro" id="IPR036640">
    <property type="entry name" value="ABC1_TM_sf"/>
</dbReference>
<dbReference type="SUPFAM" id="SSF90123">
    <property type="entry name" value="ABC transporter transmembrane region"/>
    <property type="match status" value="1"/>
</dbReference>
<dbReference type="InterPro" id="IPR017871">
    <property type="entry name" value="ABC_transporter-like_CS"/>
</dbReference>
<comment type="subcellular location">
    <subcellularLocation>
        <location evidence="1">Cell membrane</location>
        <topology evidence="1">Multi-pass membrane protein</topology>
    </subcellularLocation>
</comment>
<feature type="transmembrane region" description="Helical" evidence="7">
    <location>
        <begin position="161"/>
        <end position="180"/>
    </location>
</feature>
<dbReference type="PROSITE" id="PS50893">
    <property type="entry name" value="ABC_TRANSPORTER_2"/>
    <property type="match status" value="1"/>
</dbReference>
<comment type="caution">
    <text evidence="10">The sequence shown here is derived from an EMBL/GenBank/DDBJ whole genome shotgun (WGS) entry which is preliminary data.</text>
</comment>
<keyword evidence="3" id="KW-0547">Nucleotide-binding</keyword>
<dbReference type="GO" id="GO:0042883">
    <property type="term" value="P:cysteine transport"/>
    <property type="evidence" value="ECO:0007669"/>
    <property type="project" value="InterPro"/>
</dbReference>
<feature type="transmembrane region" description="Helical" evidence="7">
    <location>
        <begin position="240"/>
        <end position="268"/>
    </location>
</feature>
<dbReference type="Gene3D" id="1.20.1560.10">
    <property type="entry name" value="ABC transporter type 1, transmembrane domain"/>
    <property type="match status" value="1"/>
</dbReference>
<name>A0A4R0IE41_9ACTN</name>
<evidence type="ECO:0000256" key="5">
    <source>
        <dbReference type="ARBA" id="ARBA00022989"/>
    </source>
</evidence>
<dbReference type="RefSeq" id="WP_131499570.1">
    <property type="nucleotide sequence ID" value="NZ_SJKC01000007.1"/>
</dbReference>
<evidence type="ECO:0000313" key="10">
    <source>
        <dbReference type="EMBL" id="TCC30747.1"/>
    </source>
</evidence>
<proteinExistence type="predicted"/>
<gene>
    <name evidence="10" type="primary">cydD</name>
    <name evidence="10" type="ORF">E0H92_37130</name>
</gene>
<dbReference type="GO" id="GO:0005886">
    <property type="term" value="C:plasma membrane"/>
    <property type="evidence" value="ECO:0007669"/>
    <property type="project" value="UniProtKB-SubCell"/>
</dbReference>